<keyword evidence="1" id="KW-0175">Coiled coil</keyword>
<accession>A0AA36JKR0</accession>
<comment type="caution">
    <text evidence="3">The sequence shown here is derived from an EMBL/GenBank/DDBJ whole genome shotgun (WGS) entry which is preliminary data.</text>
</comment>
<keyword evidence="4" id="KW-1185">Reference proteome</keyword>
<evidence type="ECO:0000256" key="1">
    <source>
        <dbReference type="SAM" id="Coils"/>
    </source>
</evidence>
<name>A0AA36JKR0_9DINO</name>
<dbReference type="AlphaFoldDB" id="A0AA36JKR0"/>
<feature type="compositionally biased region" description="Basic and acidic residues" evidence="2">
    <location>
        <begin position="557"/>
        <end position="569"/>
    </location>
</feature>
<feature type="region of interest" description="Disordered" evidence="2">
    <location>
        <begin position="546"/>
        <end position="569"/>
    </location>
</feature>
<organism evidence="3 4">
    <name type="scientific">Effrenium voratum</name>
    <dbReference type="NCBI Taxonomy" id="2562239"/>
    <lineage>
        <taxon>Eukaryota</taxon>
        <taxon>Sar</taxon>
        <taxon>Alveolata</taxon>
        <taxon>Dinophyceae</taxon>
        <taxon>Suessiales</taxon>
        <taxon>Symbiodiniaceae</taxon>
        <taxon>Effrenium</taxon>
    </lineage>
</organism>
<gene>
    <name evidence="3" type="ORF">EVOR1521_LOCUS28713</name>
</gene>
<evidence type="ECO:0000313" key="4">
    <source>
        <dbReference type="Proteomes" id="UP001178507"/>
    </source>
</evidence>
<proteinExistence type="predicted"/>
<evidence type="ECO:0000313" key="3">
    <source>
        <dbReference type="EMBL" id="CAJ1406861.1"/>
    </source>
</evidence>
<protein>
    <submittedName>
        <fullName evidence="3">Uncharacterized protein</fullName>
    </submittedName>
</protein>
<evidence type="ECO:0000256" key="2">
    <source>
        <dbReference type="SAM" id="MobiDB-lite"/>
    </source>
</evidence>
<sequence>MPSAMAELCAGLRRMLAALAPRAGPSSAPIAPKAVTEVPAPPLPALTQIQEEFEVAYMDAQLEVSEKVKHYKGLNGGGNLIRFQEIDIRNLWNVRIKTAELQRRQAEKEAEERRAQACVEHGVAPADEEPVHNVQLWEPRSQDYIVYSQLALHTCFASPSQRIEDLYITEDTAREWASELGAVMVGEMDILGGVSPGSPKADKSISLEASDVDVHPLRQLCTPMEVPLSLLPSTFIPRMLACPETLLQRSLKMKNDYKLSRQLLRHFPRLRGGQIEAAVQMAEQFKDLRRMLDTHGPVALLKETKEPDADVDNDKVVSDARLQVQLGGDLEASLKDLASIPCEQGSVEAFDLRSLSRPLLAFYILVDLAVSAAPFSQMSTFLLKKATPWLSGEAEAGTESVPLAMQSFFQNWVERLCVLVEVRPELRDRASLASIILGIETLPSEPALLKSHLNRLHTQRHAILSLVESVDLVKKGQTSASQRTLVDFLSTAITSFNREEEDGSKVPVAEGDREEAVQISEGLGSSRYLLRFLEYLARVADLMHSASQDAGTRKPKKAVEAQQKRESRESITVTFESVDVPEPGEETAEEAGVTKLFDVLAEPPKGIMARLLFELGGHRQALALSEIMSIDIVEVIVNSSFKWTDGASDSPSQYPMSMEVVQYLAQHERALPQVRCTEAPLLATLACLECRGHKWPSWPMLCFAKEKSQFFPALHRWVEENAGTPCGQSNGPKHALRGKRLEAFLLPCW</sequence>
<dbReference type="Proteomes" id="UP001178507">
    <property type="component" value="Unassembled WGS sequence"/>
</dbReference>
<feature type="coiled-coil region" evidence="1">
    <location>
        <begin position="89"/>
        <end position="116"/>
    </location>
</feature>
<dbReference type="EMBL" id="CAUJNA010003649">
    <property type="protein sequence ID" value="CAJ1406861.1"/>
    <property type="molecule type" value="Genomic_DNA"/>
</dbReference>
<reference evidence="3" key="1">
    <citation type="submission" date="2023-08" db="EMBL/GenBank/DDBJ databases">
        <authorList>
            <person name="Chen Y."/>
            <person name="Shah S."/>
            <person name="Dougan E. K."/>
            <person name="Thang M."/>
            <person name="Chan C."/>
        </authorList>
    </citation>
    <scope>NUCLEOTIDE SEQUENCE</scope>
</reference>